<accession>A0A3N4MHB6</accession>
<dbReference type="AlphaFoldDB" id="A0A3N4MHB6"/>
<name>A0A3N4MHB6_9BACT</name>
<dbReference type="EMBL" id="RMBX01000001">
    <property type="protein sequence ID" value="RPD42978.1"/>
    <property type="molecule type" value="Genomic_DNA"/>
</dbReference>
<keyword evidence="3 6" id="KW-0732">Signal</keyword>
<evidence type="ECO:0000256" key="3">
    <source>
        <dbReference type="ARBA" id="ARBA00022729"/>
    </source>
</evidence>
<comment type="subcellular location">
    <subcellularLocation>
        <location evidence="1">Cell outer membrane</location>
    </subcellularLocation>
</comment>
<dbReference type="OrthoDB" id="5694214at2"/>
<dbReference type="SUPFAM" id="SSF48452">
    <property type="entry name" value="TPR-like"/>
    <property type="match status" value="1"/>
</dbReference>
<comment type="similarity">
    <text evidence="2">Belongs to the SusD family.</text>
</comment>
<proteinExistence type="inferred from homology"/>
<protein>
    <submittedName>
        <fullName evidence="9">RagB/SusD family nutrient uptake outer membrane protein</fullName>
    </submittedName>
</protein>
<evidence type="ECO:0000256" key="1">
    <source>
        <dbReference type="ARBA" id="ARBA00004442"/>
    </source>
</evidence>
<dbReference type="InterPro" id="IPR012944">
    <property type="entry name" value="SusD_RagB_dom"/>
</dbReference>
<evidence type="ECO:0000313" key="10">
    <source>
        <dbReference type="Proteomes" id="UP000279089"/>
    </source>
</evidence>
<evidence type="ECO:0000259" key="8">
    <source>
        <dbReference type="Pfam" id="PF14322"/>
    </source>
</evidence>
<feature type="signal peptide" evidence="6">
    <location>
        <begin position="1"/>
        <end position="25"/>
    </location>
</feature>
<evidence type="ECO:0000259" key="7">
    <source>
        <dbReference type="Pfam" id="PF07980"/>
    </source>
</evidence>
<comment type="caution">
    <text evidence="9">The sequence shown here is derived from an EMBL/GenBank/DDBJ whole genome shotgun (WGS) entry which is preliminary data.</text>
</comment>
<gene>
    <name evidence="9" type="ORF">EG028_01420</name>
</gene>
<reference evidence="10" key="1">
    <citation type="submission" date="2018-11" db="EMBL/GenBank/DDBJ databases">
        <title>Chitinophaga lutea sp.nov., isolate from arsenic contaminated soil.</title>
        <authorList>
            <person name="Zong Y."/>
        </authorList>
    </citation>
    <scope>NUCLEOTIDE SEQUENCE [LARGE SCALE GENOMIC DNA]</scope>
    <source>
        <strain evidence="10">YLT18</strain>
    </source>
</reference>
<evidence type="ECO:0000256" key="2">
    <source>
        <dbReference type="ARBA" id="ARBA00006275"/>
    </source>
</evidence>
<keyword evidence="4" id="KW-0472">Membrane</keyword>
<dbReference type="GO" id="GO:0009279">
    <property type="term" value="C:cell outer membrane"/>
    <property type="evidence" value="ECO:0007669"/>
    <property type="project" value="UniProtKB-SubCell"/>
</dbReference>
<dbReference type="Proteomes" id="UP000279089">
    <property type="component" value="Unassembled WGS sequence"/>
</dbReference>
<feature type="domain" description="RagB/SusD" evidence="7">
    <location>
        <begin position="281"/>
        <end position="559"/>
    </location>
</feature>
<dbReference type="InterPro" id="IPR011990">
    <property type="entry name" value="TPR-like_helical_dom_sf"/>
</dbReference>
<feature type="chain" id="PRO_5018114918" evidence="6">
    <location>
        <begin position="26"/>
        <end position="559"/>
    </location>
</feature>
<dbReference type="PROSITE" id="PS51257">
    <property type="entry name" value="PROKAR_LIPOPROTEIN"/>
    <property type="match status" value="1"/>
</dbReference>
<feature type="domain" description="SusD-like N-terminal" evidence="8">
    <location>
        <begin position="29"/>
        <end position="228"/>
    </location>
</feature>
<dbReference type="RefSeq" id="WP_120514250.1">
    <property type="nucleotide sequence ID" value="NZ_QXZY01000001.1"/>
</dbReference>
<sequence length="559" mass="61771">MKTKYRTYAHNLILAVLLVSAGACKRDGFLNVDPKGSLTDESTFASETNADLFINDVYNQMPDMNNESQILDQWTDNSCVGATWMTGQSLIRSNALNPSNAPNGPGGMFSWSDNYSRIRKCNVFLQQAAKYQSNFSDEWYKQRVAEVKFLRALFYSFLYQNYGGVPLISVPLNNQAMGDSIFISRSSLDQTLAFIEADCDAAAADLPTIATASGRATKGAALTLKAAVQLFAASPLVNTTNDAAKWAKAAASSEAVMDLDVYDLFSDYNGQFLAVNNWNVETIFAKGYAAPSKGHRREGMQGPVIVRGVQQAWGNFQPTQNLVDDYLMNNGKHITDPASGYDPQHPYVNREPRFYASIVYDGSTWQGDIFQSRTGGNNQIDLGSSSDISNTGYNGRKTLDESILGQTSLGINPGTSNYIFYRYAEVLLNYAEAQNEAVGPDAGVYAAVNKVRDRAGIPGLPAGLGQTEMRVIIRRERRIELAFEDKRWYDIRRWDITTKGEAVLTQPQYGMRITPGAGGNLSYTKVPVFNSTFSHHMNWLPIPQSAIEQNKRLTPNPGY</sequence>
<evidence type="ECO:0000256" key="4">
    <source>
        <dbReference type="ARBA" id="ARBA00023136"/>
    </source>
</evidence>
<keyword evidence="5" id="KW-0998">Cell outer membrane</keyword>
<keyword evidence="10" id="KW-1185">Reference proteome</keyword>
<dbReference type="Pfam" id="PF07980">
    <property type="entry name" value="SusD_RagB"/>
    <property type="match status" value="1"/>
</dbReference>
<dbReference type="Gene3D" id="1.25.40.390">
    <property type="match status" value="1"/>
</dbReference>
<evidence type="ECO:0000256" key="5">
    <source>
        <dbReference type="ARBA" id="ARBA00023237"/>
    </source>
</evidence>
<organism evidence="9 10">
    <name type="scientific">Chitinophaga barathri</name>
    <dbReference type="NCBI Taxonomy" id="1647451"/>
    <lineage>
        <taxon>Bacteria</taxon>
        <taxon>Pseudomonadati</taxon>
        <taxon>Bacteroidota</taxon>
        <taxon>Chitinophagia</taxon>
        <taxon>Chitinophagales</taxon>
        <taxon>Chitinophagaceae</taxon>
        <taxon>Chitinophaga</taxon>
    </lineage>
</organism>
<evidence type="ECO:0000313" key="9">
    <source>
        <dbReference type="EMBL" id="RPD42978.1"/>
    </source>
</evidence>
<dbReference type="InterPro" id="IPR033985">
    <property type="entry name" value="SusD-like_N"/>
</dbReference>
<dbReference type="Pfam" id="PF14322">
    <property type="entry name" value="SusD-like_3"/>
    <property type="match status" value="1"/>
</dbReference>
<evidence type="ECO:0000256" key="6">
    <source>
        <dbReference type="SAM" id="SignalP"/>
    </source>
</evidence>